<proteinExistence type="predicted"/>
<accession>A0A9J6EJF5</accession>
<sequence length="212" mass="23002">MSTVPAKSRSPARRQEVRMAGTRRARKPPESAAPAPPCAKRQVRSVATWTWQEHQDMPRCFVSALLWKAQWRVRREAALDKVPLPFRGHTITERDVFARGARLPDPPGVRVCSLCGVNVDANSHFRGSLHAGRAQAARASGCSKSTPASSVPLTALPDEDLAAFCRKRMRKNLGFAALVGRGIPSADVSAPDGNGNGDTSADFLVSFDEDFI</sequence>
<dbReference type="AlphaFoldDB" id="A0A9J6EJF5"/>
<evidence type="ECO:0000313" key="3">
    <source>
        <dbReference type="Proteomes" id="UP000821866"/>
    </source>
</evidence>
<name>A0A9J6EJF5_RHIMP</name>
<gene>
    <name evidence="2" type="ORF">HPB51_021906</name>
</gene>
<protein>
    <submittedName>
        <fullName evidence="2">Uncharacterized protein</fullName>
    </submittedName>
</protein>
<comment type="caution">
    <text evidence="2">The sequence shown here is derived from an EMBL/GenBank/DDBJ whole genome shotgun (WGS) entry which is preliminary data.</text>
</comment>
<feature type="region of interest" description="Disordered" evidence="1">
    <location>
        <begin position="1"/>
        <end position="39"/>
    </location>
</feature>
<evidence type="ECO:0000313" key="2">
    <source>
        <dbReference type="EMBL" id="KAH8034236.1"/>
    </source>
</evidence>
<dbReference type="Proteomes" id="UP000821866">
    <property type="component" value="Chromosome 2"/>
</dbReference>
<keyword evidence="3" id="KW-1185">Reference proteome</keyword>
<dbReference type="EMBL" id="JABSTU010000004">
    <property type="protein sequence ID" value="KAH8034236.1"/>
    <property type="molecule type" value="Genomic_DNA"/>
</dbReference>
<evidence type="ECO:0000256" key="1">
    <source>
        <dbReference type="SAM" id="MobiDB-lite"/>
    </source>
</evidence>
<reference evidence="2" key="2">
    <citation type="submission" date="2021-09" db="EMBL/GenBank/DDBJ databases">
        <authorList>
            <person name="Jia N."/>
            <person name="Wang J."/>
            <person name="Shi W."/>
            <person name="Du L."/>
            <person name="Sun Y."/>
            <person name="Zhan W."/>
            <person name="Jiang J."/>
            <person name="Wang Q."/>
            <person name="Zhang B."/>
            <person name="Ji P."/>
            <person name="Sakyi L.B."/>
            <person name="Cui X."/>
            <person name="Yuan T."/>
            <person name="Jiang B."/>
            <person name="Yang W."/>
            <person name="Lam T.T.-Y."/>
            <person name="Chang Q."/>
            <person name="Ding S."/>
            <person name="Wang X."/>
            <person name="Zhu J."/>
            <person name="Ruan X."/>
            <person name="Zhao L."/>
            <person name="Wei J."/>
            <person name="Que T."/>
            <person name="Du C."/>
            <person name="Cheng J."/>
            <person name="Dai P."/>
            <person name="Han X."/>
            <person name="Huang E."/>
            <person name="Gao Y."/>
            <person name="Liu J."/>
            <person name="Shao H."/>
            <person name="Ye R."/>
            <person name="Li L."/>
            <person name="Wei W."/>
            <person name="Wang X."/>
            <person name="Wang C."/>
            <person name="Huo Q."/>
            <person name="Li W."/>
            <person name="Guo W."/>
            <person name="Chen H."/>
            <person name="Chen S."/>
            <person name="Zhou L."/>
            <person name="Zhou L."/>
            <person name="Ni X."/>
            <person name="Tian J."/>
            <person name="Zhou Y."/>
            <person name="Sheng Y."/>
            <person name="Liu T."/>
            <person name="Pan Y."/>
            <person name="Xia L."/>
            <person name="Li J."/>
            <person name="Zhao F."/>
            <person name="Cao W."/>
        </authorList>
    </citation>
    <scope>NUCLEOTIDE SEQUENCE</scope>
    <source>
        <strain evidence="2">Rmic-2018</strain>
        <tissue evidence="2">Larvae</tissue>
    </source>
</reference>
<reference evidence="2" key="1">
    <citation type="journal article" date="2020" name="Cell">
        <title>Large-Scale Comparative Analyses of Tick Genomes Elucidate Their Genetic Diversity and Vector Capacities.</title>
        <authorList>
            <consortium name="Tick Genome and Microbiome Consortium (TIGMIC)"/>
            <person name="Jia N."/>
            <person name="Wang J."/>
            <person name="Shi W."/>
            <person name="Du L."/>
            <person name="Sun Y."/>
            <person name="Zhan W."/>
            <person name="Jiang J.F."/>
            <person name="Wang Q."/>
            <person name="Zhang B."/>
            <person name="Ji P."/>
            <person name="Bell-Sakyi L."/>
            <person name="Cui X.M."/>
            <person name="Yuan T.T."/>
            <person name="Jiang B.G."/>
            <person name="Yang W.F."/>
            <person name="Lam T.T."/>
            <person name="Chang Q.C."/>
            <person name="Ding S.J."/>
            <person name="Wang X.J."/>
            <person name="Zhu J.G."/>
            <person name="Ruan X.D."/>
            <person name="Zhao L."/>
            <person name="Wei J.T."/>
            <person name="Ye R.Z."/>
            <person name="Que T.C."/>
            <person name="Du C.H."/>
            <person name="Zhou Y.H."/>
            <person name="Cheng J.X."/>
            <person name="Dai P.F."/>
            <person name="Guo W.B."/>
            <person name="Han X.H."/>
            <person name="Huang E.J."/>
            <person name="Li L.F."/>
            <person name="Wei W."/>
            <person name="Gao Y.C."/>
            <person name="Liu J.Z."/>
            <person name="Shao H.Z."/>
            <person name="Wang X."/>
            <person name="Wang C.C."/>
            <person name="Yang T.C."/>
            <person name="Huo Q.B."/>
            <person name="Li W."/>
            <person name="Chen H.Y."/>
            <person name="Chen S.E."/>
            <person name="Zhou L.G."/>
            <person name="Ni X.B."/>
            <person name="Tian J.H."/>
            <person name="Sheng Y."/>
            <person name="Liu T."/>
            <person name="Pan Y.S."/>
            <person name="Xia L.Y."/>
            <person name="Li J."/>
            <person name="Zhao F."/>
            <person name="Cao W.C."/>
        </authorList>
    </citation>
    <scope>NUCLEOTIDE SEQUENCE</scope>
    <source>
        <strain evidence="2">Rmic-2018</strain>
    </source>
</reference>
<organism evidence="2 3">
    <name type="scientific">Rhipicephalus microplus</name>
    <name type="common">Cattle tick</name>
    <name type="synonym">Boophilus microplus</name>
    <dbReference type="NCBI Taxonomy" id="6941"/>
    <lineage>
        <taxon>Eukaryota</taxon>
        <taxon>Metazoa</taxon>
        <taxon>Ecdysozoa</taxon>
        <taxon>Arthropoda</taxon>
        <taxon>Chelicerata</taxon>
        <taxon>Arachnida</taxon>
        <taxon>Acari</taxon>
        <taxon>Parasitiformes</taxon>
        <taxon>Ixodida</taxon>
        <taxon>Ixodoidea</taxon>
        <taxon>Ixodidae</taxon>
        <taxon>Rhipicephalinae</taxon>
        <taxon>Rhipicephalus</taxon>
        <taxon>Boophilus</taxon>
    </lineage>
</organism>